<feature type="domain" description="Protein-glutamine gamma-glutamyltransferase-like C-terminal" evidence="3">
    <location>
        <begin position="363"/>
        <end position="429"/>
    </location>
</feature>
<feature type="transmembrane region" description="Helical" evidence="2">
    <location>
        <begin position="88"/>
        <end position="117"/>
    </location>
</feature>
<feature type="transmembrane region" description="Helical" evidence="2">
    <location>
        <begin position="25"/>
        <end position="44"/>
    </location>
</feature>
<feature type="transmembrane region" description="Helical" evidence="2">
    <location>
        <begin position="305"/>
        <end position="329"/>
    </location>
</feature>
<organism evidence="4 5">
    <name type="scientific">Deinococcus xinjiangensis</name>
    <dbReference type="NCBI Taxonomy" id="457454"/>
    <lineage>
        <taxon>Bacteria</taxon>
        <taxon>Thermotogati</taxon>
        <taxon>Deinococcota</taxon>
        <taxon>Deinococci</taxon>
        <taxon>Deinococcales</taxon>
        <taxon>Deinococcaceae</taxon>
        <taxon>Deinococcus</taxon>
    </lineage>
</organism>
<evidence type="ECO:0000313" key="4">
    <source>
        <dbReference type="EMBL" id="GAA5501267.1"/>
    </source>
</evidence>
<evidence type="ECO:0000256" key="1">
    <source>
        <dbReference type="SAM" id="MobiDB-lite"/>
    </source>
</evidence>
<keyword evidence="2" id="KW-0812">Transmembrane</keyword>
<feature type="transmembrane region" description="Helical" evidence="2">
    <location>
        <begin position="213"/>
        <end position="230"/>
    </location>
</feature>
<feature type="compositionally biased region" description="Low complexity" evidence="1">
    <location>
        <begin position="168"/>
        <end position="197"/>
    </location>
</feature>
<gene>
    <name evidence="4" type="ORF">Dxin01_00999</name>
</gene>
<feature type="transmembrane region" description="Helical" evidence="2">
    <location>
        <begin position="138"/>
        <end position="156"/>
    </location>
</feature>
<dbReference type="EMBL" id="BAABRN010000008">
    <property type="protein sequence ID" value="GAA5501267.1"/>
    <property type="molecule type" value="Genomic_DNA"/>
</dbReference>
<dbReference type="Proteomes" id="UP001458946">
    <property type="component" value="Unassembled WGS sequence"/>
</dbReference>
<proteinExistence type="predicted"/>
<feature type="transmembrane region" description="Helical" evidence="2">
    <location>
        <begin position="56"/>
        <end position="76"/>
    </location>
</feature>
<feature type="region of interest" description="Disordered" evidence="1">
    <location>
        <begin position="163"/>
        <end position="201"/>
    </location>
</feature>
<keyword evidence="5" id="KW-1185">Reference proteome</keyword>
<evidence type="ECO:0000256" key="2">
    <source>
        <dbReference type="SAM" id="Phobius"/>
    </source>
</evidence>
<dbReference type="InterPro" id="IPR025403">
    <property type="entry name" value="TgpA-like_C"/>
</dbReference>
<dbReference type="Pfam" id="PF13559">
    <property type="entry name" value="DUF4129"/>
    <property type="match status" value="1"/>
</dbReference>
<evidence type="ECO:0000313" key="5">
    <source>
        <dbReference type="Proteomes" id="UP001458946"/>
    </source>
</evidence>
<reference evidence="4 5" key="1">
    <citation type="submission" date="2024-02" db="EMBL/GenBank/DDBJ databases">
        <title>Deinococcus xinjiangensis NBRC 107630.</title>
        <authorList>
            <person name="Ichikawa N."/>
            <person name="Katano-Makiyama Y."/>
            <person name="Hidaka K."/>
        </authorList>
    </citation>
    <scope>NUCLEOTIDE SEQUENCE [LARGE SCALE GENOMIC DNA]</scope>
    <source>
        <strain evidence="4 5">NBRC 107630</strain>
    </source>
</reference>
<evidence type="ECO:0000259" key="3">
    <source>
        <dbReference type="Pfam" id="PF13559"/>
    </source>
</evidence>
<sequence>MLLLCVVFGLGARFAAWAEARFLALLLVLGLSLVGPLLSTLAHSRAAGEALTGQSILALLFGYIVIAAAGLLVYFGSEQVLDGKRRGLLLVLLGGLLAPTPLLVPALVGGALARAGLDDRTPRQRPPAEGEQRATRGAWLWVGAAVLGLTLLGFALPQPRPHLPAPSPTTVTAPAQPPHESAAQAAASAPRPSSGSATTFEWQGHLSPPPLDLMLGAFLLLFLLLVITLLRQKGGGFERKKFTLMDWLLPVALLLNLFILLILGVAGRRTGTGEVPPALPEGGGGQTGSQGLEKLAPVLGLPMDILAALLWFVFGLTVLALLLAAYFLLRSSPTEAAALGIPVQDPEGAAVASAPALHRIRLAYRAAEAALREAGRGRSPAETPTGYAARLGHQHPALAPALTTLTRLYAPVRYGGKVDEADADAAEAASREVCGLAAQLPPIIQTEERADD</sequence>
<protein>
    <recommendedName>
        <fullName evidence="3">Protein-glutamine gamma-glutamyltransferase-like C-terminal domain-containing protein</fullName>
    </recommendedName>
</protein>
<keyword evidence="2" id="KW-1133">Transmembrane helix</keyword>
<keyword evidence="2" id="KW-0472">Membrane</keyword>
<accession>A0ABP9V7M4</accession>
<name>A0ABP9V7M4_9DEIO</name>
<feature type="transmembrane region" description="Helical" evidence="2">
    <location>
        <begin position="242"/>
        <end position="266"/>
    </location>
</feature>
<comment type="caution">
    <text evidence="4">The sequence shown here is derived from an EMBL/GenBank/DDBJ whole genome shotgun (WGS) entry which is preliminary data.</text>
</comment>